<gene>
    <name evidence="2" type="ORF">SAMN04489832_2556</name>
</gene>
<dbReference type="AlphaFoldDB" id="A0A1N5WMY5"/>
<dbReference type="OrthoDB" id="3360929at2"/>
<feature type="region of interest" description="Disordered" evidence="1">
    <location>
        <begin position="20"/>
        <end position="39"/>
    </location>
</feature>
<evidence type="ECO:0000313" key="3">
    <source>
        <dbReference type="Proteomes" id="UP000185124"/>
    </source>
</evidence>
<evidence type="ECO:0000256" key="1">
    <source>
        <dbReference type="SAM" id="MobiDB-lite"/>
    </source>
</evidence>
<accession>A0A1N5WMY5</accession>
<organism evidence="2 3">
    <name type="scientific">Micromonospora cremea</name>
    <dbReference type="NCBI Taxonomy" id="709881"/>
    <lineage>
        <taxon>Bacteria</taxon>
        <taxon>Bacillati</taxon>
        <taxon>Actinomycetota</taxon>
        <taxon>Actinomycetes</taxon>
        <taxon>Micromonosporales</taxon>
        <taxon>Micromonosporaceae</taxon>
        <taxon>Micromonospora</taxon>
    </lineage>
</organism>
<dbReference type="RefSeq" id="WP_074311547.1">
    <property type="nucleotide sequence ID" value="NZ_FSQT01000001.1"/>
</dbReference>
<dbReference type="Proteomes" id="UP000185124">
    <property type="component" value="Unassembled WGS sequence"/>
</dbReference>
<keyword evidence="3" id="KW-1185">Reference proteome</keyword>
<dbReference type="EMBL" id="FSQT01000001">
    <property type="protein sequence ID" value="SIM85880.1"/>
    <property type="molecule type" value="Genomic_DNA"/>
</dbReference>
<protein>
    <submittedName>
        <fullName evidence="2">Uncharacterized protein</fullName>
    </submittedName>
</protein>
<proteinExistence type="predicted"/>
<reference evidence="3" key="1">
    <citation type="submission" date="2016-12" db="EMBL/GenBank/DDBJ databases">
        <authorList>
            <person name="Varghese N."/>
            <person name="Submissions S."/>
        </authorList>
    </citation>
    <scope>NUCLEOTIDE SEQUENCE [LARGE SCALE GENOMIC DNA]</scope>
    <source>
        <strain evidence="3">DSM 45599</strain>
    </source>
</reference>
<sequence>MAVGTLQTFAALCRTPLVRDETTPGSKATGQAAQRAGRPDPLIRRVHLRRPEHAQEELDAARAARAGAPVRGHWVRGHWKQQWHASMGEHRAIWISGYPRGDFAAGTVTGRKVLIASDGAANSSAPRDHLS</sequence>
<dbReference type="Pfam" id="PF26125">
    <property type="entry name" value="AcrVA2-like"/>
    <property type="match status" value="1"/>
</dbReference>
<dbReference type="InterPro" id="IPR058915">
    <property type="entry name" value="AcrVA2-like"/>
</dbReference>
<evidence type="ECO:0000313" key="2">
    <source>
        <dbReference type="EMBL" id="SIM85880.1"/>
    </source>
</evidence>
<name>A0A1N5WMY5_9ACTN</name>
<feature type="compositionally biased region" description="Polar residues" evidence="1">
    <location>
        <begin position="23"/>
        <end position="32"/>
    </location>
</feature>